<reference evidence="3" key="1">
    <citation type="submission" date="2017-02" db="EMBL/GenBank/DDBJ databases">
        <authorList>
            <person name="Varghese N."/>
            <person name="Submissions S."/>
        </authorList>
    </citation>
    <scope>NUCLEOTIDE SEQUENCE [LARGE SCALE GENOMIC DNA]</scope>
    <source>
        <strain evidence="3">DSM 22385</strain>
    </source>
</reference>
<dbReference type="SMART" id="SM00422">
    <property type="entry name" value="HTH_MERR"/>
    <property type="match status" value="1"/>
</dbReference>
<dbReference type="PROSITE" id="PS50937">
    <property type="entry name" value="HTH_MERR_2"/>
    <property type="match status" value="1"/>
</dbReference>
<dbReference type="STRING" id="572036.SAMN05661099_0697"/>
<dbReference type="InterPro" id="IPR036724">
    <property type="entry name" value="Cobalamin-bd_sf"/>
</dbReference>
<dbReference type="CDD" id="cd01104">
    <property type="entry name" value="HTH_MlrA-CarA"/>
    <property type="match status" value="1"/>
</dbReference>
<dbReference type="EMBL" id="FUYR01000001">
    <property type="protein sequence ID" value="SKB34042.1"/>
    <property type="molecule type" value="Genomic_DNA"/>
</dbReference>
<dbReference type="AlphaFoldDB" id="A0A1T5AG98"/>
<name>A0A1T5AG98_9SPHI</name>
<dbReference type="GO" id="GO:0031419">
    <property type="term" value="F:cobalamin binding"/>
    <property type="evidence" value="ECO:0007669"/>
    <property type="project" value="InterPro"/>
</dbReference>
<evidence type="ECO:0000313" key="3">
    <source>
        <dbReference type="Proteomes" id="UP000189981"/>
    </source>
</evidence>
<dbReference type="InterPro" id="IPR000551">
    <property type="entry name" value="MerR-type_HTH_dom"/>
</dbReference>
<feature type="domain" description="HTH merR-type" evidence="1">
    <location>
        <begin position="3"/>
        <end position="72"/>
    </location>
</feature>
<dbReference type="GO" id="GO:0003677">
    <property type="term" value="F:DNA binding"/>
    <property type="evidence" value="ECO:0007669"/>
    <property type="project" value="InterPro"/>
</dbReference>
<evidence type="ECO:0000313" key="2">
    <source>
        <dbReference type="EMBL" id="SKB34042.1"/>
    </source>
</evidence>
<dbReference type="GO" id="GO:0006355">
    <property type="term" value="P:regulation of DNA-templated transcription"/>
    <property type="evidence" value="ECO:0007669"/>
    <property type="project" value="InterPro"/>
</dbReference>
<dbReference type="Pfam" id="PF13411">
    <property type="entry name" value="MerR_1"/>
    <property type="match status" value="1"/>
</dbReference>
<dbReference type="OrthoDB" id="9800334at2"/>
<gene>
    <name evidence="2" type="ORF">SAMN05661099_0697</name>
</gene>
<dbReference type="InterPro" id="IPR003759">
    <property type="entry name" value="Cbl-bd_cap"/>
</dbReference>
<proteinExistence type="predicted"/>
<dbReference type="InterPro" id="IPR036594">
    <property type="entry name" value="Meth_synthase_dom"/>
</dbReference>
<protein>
    <submittedName>
        <fullName evidence="2">MerR HTH family regulatory protein</fullName>
    </submittedName>
</protein>
<dbReference type="Gene3D" id="1.10.1240.10">
    <property type="entry name" value="Methionine synthase domain"/>
    <property type="match status" value="1"/>
</dbReference>
<dbReference type="InterPro" id="IPR009061">
    <property type="entry name" value="DNA-bd_dom_put_sf"/>
</dbReference>
<dbReference type="Proteomes" id="UP000189981">
    <property type="component" value="Unassembled WGS sequence"/>
</dbReference>
<keyword evidence="3" id="KW-1185">Reference proteome</keyword>
<organism evidence="2 3">
    <name type="scientific">Daejeonella lutea</name>
    <dbReference type="NCBI Taxonomy" id="572036"/>
    <lineage>
        <taxon>Bacteria</taxon>
        <taxon>Pseudomonadati</taxon>
        <taxon>Bacteroidota</taxon>
        <taxon>Sphingobacteriia</taxon>
        <taxon>Sphingobacteriales</taxon>
        <taxon>Sphingobacteriaceae</taxon>
        <taxon>Daejeonella</taxon>
    </lineage>
</organism>
<accession>A0A1T5AG98</accession>
<dbReference type="RefSeq" id="WP_079701255.1">
    <property type="nucleotide sequence ID" value="NZ_FUYR01000001.1"/>
</dbReference>
<dbReference type="SUPFAM" id="SSF52242">
    <property type="entry name" value="Cobalamin (vitamin B12)-binding domain"/>
    <property type="match status" value="1"/>
</dbReference>
<dbReference type="SUPFAM" id="SSF46955">
    <property type="entry name" value="Putative DNA-binding domain"/>
    <property type="match status" value="1"/>
</dbReference>
<dbReference type="GO" id="GO:0046872">
    <property type="term" value="F:metal ion binding"/>
    <property type="evidence" value="ECO:0007669"/>
    <property type="project" value="InterPro"/>
</dbReference>
<evidence type="ECO:0000259" key="1">
    <source>
        <dbReference type="PROSITE" id="PS50937"/>
    </source>
</evidence>
<dbReference type="Gene3D" id="1.10.1660.10">
    <property type="match status" value="1"/>
</dbReference>
<dbReference type="Gene3D" id="3.40.50.280">
    <property type="entry name" value="Cobalamin-binding domain"/>
    <property type="match status" value="1"/>
</dbReference>
<sequence length="297" mass="34350">MNVFSISQLSQYSGIKPHTIRIWEQRYKALQPDRSEKNTRYYDGEQLRRLLNIVSLMETKHKVSELCAMPDEKLSTLVLQSNDLSIHDNHEYFVSQLISAGMCYDESRFEALFEDALAKYGLESMYQMIIYPMLVRVGVMWSANVIPSVQEHFISNLVRQKILKAIDALPPAALNSNTWLLFLPEDEYHEIGLLFAAFIIRKSGHKVVYLGSSVSYEAALSAMRDINPKYLLLFLVRYNLFENINQYVNDLNNAFNGEKIYLAGNQKLLSQLDLRQKSVWLRDISSLHNEIKQLNTV</sequence>
<dbReference type="Pfam" id="PF02607">
    <property type="entry name" value="B12-binding_2"/>
    <property type="match status" value="1"/>
</dbReference>